<name>A0A3B1DPP0_9ZZZZ</name>
<sequence>MQVTLEVIGKKSNVKRVMLNESTLIGRGAECNLKIVSSQISRKHCRIDVESNRVTICDLGSANGTFINDSQILPDERVEISSGTTLRLGNVHFRLQFQQDKSNPAFEEEGSTLELAAYRDAENLKQVEERIASEKERKSSGTVDKEDVIPDVIIEEDDEEDAIELEAIKPKSATKKTGKVNDSEAKNPEETKEDEASEDDIAGFLFDIDIPEESTDNNPTDLKDFLDQFE</sequence>
<dbReference type="InterPro" id="IPR008984">
    <property type="entry name" value="SMAD_FHA_dom_sf"/>
</dbReference>
<dbReference type="EMBL" id="UOGL01000264">
    <property type="protein sequence ID" value="VAX38823.1"/>
    <property type="molecule type" value="Genomic_DNA"/>
</dbReference>
<dbReference type="SMART" id="SM00240">
    <property type="entry name" value="FHA"/>
    <property type="match status" value="1"/>
</dbReference>
<feature type="compositionally biased region" description="Basic and acidic residues" evidence="1">
    <location>
        <begin position="179"/>
        <end position="190"/>
    </location>
</feature>
<dbReference type="AlphaFoldDB" id="A0A3B1DPP0"/>
<accession>A0A3B1DPP0</accession>
<feature type="compositionally biased region" description="Acidic residues" evidence="1">
    <location>
        <begin position="191"/>
        <end position="201"/>
    </location>
</feature>
<dbReference type="PROSITE" id="PS50006">
    <property type="entry name" value="FHA_DOMAIN"/>
    <property type="match status" value="1"/>
</dbReference>
<dbReference type="SUPFAM" id="SSF49879">
    <property type="entry name" value="SMAD/FHA domain"/>
    <property type="match status" value="1"/>
</dbReference>
<feature type="compositionally biased region" description="Basic and acidic residues" evidence="1">
    <location>
        <begin position="221"/>
        <end position="230"/>
    </location>
</feature>
<gene>
    <name evidence="3" type="ORF">MNBD_PLANCTO02-2065</name>
</gene>
<evidence type="ECO:0000259" key="2">
    <source>
        <dbReference type="PROSITE" id="PS50006"/>
    </source>
</evidence>
<evidence type="ECO:0000313" key="3">
    <source>
        <dbReference type="EMBL" id="VAX38823.1"/>
    </source>
</evidence>
<feature type="domain" description="FHA" evidence="2">
    <location>
        <begin position="23"/>
        <end position="72"/>
    </location>
</feature>
<dbReference type="Pfam" id="PF00498">
    <property type="entry name" value="FHA"/>
    <property type="match status" value="1"/>
</dbReference>
<dbReference type="InterPro" id="IPR050923">
    <property type="entry name" value="Cell_Proc_Reg/RNA_Proc"/>
</dbReference>
<dbReference type="Gene3D" id="2.60.200.20">
    <property type="match status" value="1"/>
</dbReference>
<feature type="region of interest" description="Disordered" evidence="1">
    <location>
        <begin position="165"/>
        <end position="230"/>
    </location>
</feature>
<proteinExistence type="predicted"/>
<protein>
    <recommendedName>
        <fullName evidence="2">FHA domain-containing protein</fullName>
    </recommendedName>
</protein>
<dbReference type="PANTHER" id="PTHR23308">
    <property type="entry name" value="NUCLEAR INHIBITOR OF PROTEIN PHOSPHATASE-1"/>
    <property type="match status" value="1"/>
</dbReference>
<dbReference type="CDD" id="cd00060">
    <property type="entry name" value="FHA"/>
    <property type="match status" value="1"/>
</dbReference>
<organism evidence="3">
    <name type="scientific">hydrothermal vent metagenome</name>
    <dbReference type="NCBI Taxonomy" id="652676"/>
    <lineage>
        <taxon>unclassified sequences</taxon>
        <taxon>metagenomes</taxon>
        <taxon>ecological metagenomes</taxon>
    </lineage>
</organism>
<evidence type="ECO:0000256" key="1">
    <source>
        <dbReference type="SAM" id="MobiDB-lite"/>
    </source>
</evidence>
<dbReference type="InterPro" id="IPR000253">
    <property type="entry name" value="FHA_dom"/>
</dbReference>
<reference evidence="3" key="1">
    <citation type="submission" date="2018-06" db="EMBL/GenBank/DDBJ databases">
        <authorList>
            <person name="Zhirakovskaya E."/>
        </authorList>
    </citation>
    <scope>NUCLEOTIDE SEQUENCE</scope>
</reference>